<keyword evidence="3" id="KW-1185">Reference proteome</keyword>
<reference evidence="2" key="2">
    <citation type="submission" date="2023-05" db="EMBL/GenBank/DDBJ databases">
        <authorList>
            <consortium name="Lawrence Berkeley National Laboratory"/>
            <person name="Steindorff A."/>
            <person name="Hensen N."/>
            <person name="Bonometti L."/>
            <person name="Westerberg I."/>
            <person name="Brannstrom I.O."/>
            <person name="Guillou S."/>
            <person name="Cros-Aarteil S."/>
            <person name="Calhoun S."/>
            <person name="Haridas S."/>
            <person name="Kuo A."/>
            <person name="Mondo S."/>
            <person name="Pangilinan J."/>
            <person name="Riley R."/>
            <person name="Labutti K."/>
            <person name="Andreopoulos B."/>
            <person name="Lipzen A."/>
            <person name="Chen C."/>
            <person name="Yanf M."/>
            <person name="Daum C."/>
            <person name="Ng V."/>
            <person name="Clum A."/>
            <person name="Ohm R."/>
            <person name="Martin F."/>
            <person name="Silar P."/>
            <person name="Natvig D."/>
            <person name="Lalanne C."/>
            <person name="Gautier V."/>
            <person name="Ament-Velasquez S.L."/>
            <person name="Kruys A."/>
            <person name="Hutchinson M.I."/>
            <person name="Powell A.J."/>
            <person name="Barry K."/>
            <person name="Miller A.N."/>
            <person name="Grigoriev I.V."/>
            <person name="Debuchy R."/>
            <person name="Gladieux P."/>
            <person name="Thoren M.H."/>
            <person name="Johannesson H."/>
        </authorList>
    </citation>
    <scope>NUCLEOTIDE SEQUENCE</scope>
    <source>
        <strain evidence="2">PSN309</strain>
    </source>
</reference>
<evidence type="ECO:0000313" key="2">
    <source>
        <dbReference type="EMBL" id="KAK4192301.1"/>
    </source>
</evidence>
<proteinExistence type="predicted"/>
<evidence type="ECO:0000313" key="3">
    <source>
        <dbReference type="Proteomes" id="UP001302126"/>
    </source>
</evidence>
<feature type="compositionally biased region" description="Basic and acidic residues" evidence="1">
    <location>
        <begin position="404"/>
        <end position="428"/>
    </location>
</feature>
<feature type="compositionally biased region" description="Basic and acidic residues" evidence="1">
    <location>
        <begin position="38"/>
        <end position="69"/>
    </location>
</feature>
<dbReference type="AlphaFoldDB" id="A0AAN6X302"/>
<comment type="caution">
    <text evidence="2">The sequence shown here is derived from an EMBL/GenBank/DDBJ whole genome shotgun (WGS) entry which is preliminary data.</text>
</comment>
<dbReference type="EMBL" id="MU864355">
    <property type="protein sequence ID" value="KAK4192301.1"/>
    <property type="molecule type" value="Genomic_DNA"/>
</dbReference>
<dbReference type="Proteomes" id="UP001302126">
    <property type="component" value="Unassembled WGS sequence"/>
</dbReference>
<feature type="region of interest" description="Disordered" evidence="1">
    <location>
        <begin position="349"/>
        <end position="428"/>
    </location>
</feature>
<name>A0AAN6X302_9PEZI</name>
<protein>
    <submittedName>
        <fullName evidence="2">Uncharacterized protein</fullName>
    </submittedName>
</protein>
<gene>
    <name evidence="2" type="ORF">QBC35DRAFT_552767</name>
</gene>
<feature type="compositionally biased region" description="Polar residues" evidence="1">
    <location>
        <begin position="89"/>
        <end position="98"/>
    </location>
</feature>
<reference evidence="2" key="1">
    <citation type="journal article" date="2023" name="Mol. Phylogenet. Evol.">
        <title>Genome-scale phylogeny and comparative genomics of the fungal order Sordariales.</title>
        <authorList>
            <person name="Hensen N."/>
            <person name="Bonometti L."/>
            <person name="Westerberg I."/>
            <person name="Brannstrom I.O."/>
            <person name="Guillou S."/>
            <person name="Cros-Aarteil S."/>
            <person name="Calhoun S."/>
            <person name="Haridas S."/>
            <person name="Kuo A."/>
            <person name="Mondo S."/>
            <person name="Pangilinan J."/>
            <person name="Riley R."/>
            <person name="LaButti K."/>
            <person name="Andreopoulos B."/>
            <person name="Lipzen A."/>
            <person name="Chen C."/>
            <person name="Yan M."/>
            <person name="Daum C."/>
            <person name="Ng V."/>
            <person name="Clum A."/>
            <person name="Steindorff A."/>
            <person name="Ohm R.A."/>
            <person name="Martin F."/>
            <person name="Silar P."/>
            <person name="Natvig D.O."/>
            <person name="Lalanne C."/>
            <person name="Gautier V."/>
            <person name="Ament-Velasquez S.L."/>
            <person name="Kruys A."/>
            <person name="Hutchinson M.I."/>
            <person name="Powell A.J."/>
            <person name="Barry K."/>
            <person name="Miller A.N."/>
            <person name="Grigoriev I.V."/>
            <person name="Debuchy R."/>
            <person name="Gladieux P."/>
            <person name="Hiltunen Thoren M."/>
            <person name="Johannesson H."/>
        </authorList>
    </citation>
    <scope>NUCLEOTIDE SEQUENCE</scope>
    <source>
        <strain evidence="2">PSN309</strain>
    </source>
</reference>
<sequence length="428" mass="45891">MGQSAKARRLSASNIPTSKPVVKRKLLNSSTGALVEPRTVKMFEDENHPASAPSKRDDRTGAHIKREPSSESMAPCPEFGRIGRRSDNEASNNTSTQHPRSHSHHGSSSLREAFHKFRQRLRRSKSISLPADLEAAEALYQDGKKRRLLNRDRLEDPAPSSPLFRPWLCRLPNPDLIAIAGMMIAAGELDRLSLLADDVAKARAAGGGGNTPGSTGLLSPEVGPPNTPFARSGISSPLLSPLRPGDFVPFPPSNTPVYGTSEPASPARAAGRRAGPSRLAKVHIMGSNSETGHAGLQLVSLPEFPDINEETYTSRATTPQHTAAGHYFSEPDLNSGTVKEVKLKGHDEGEVETDRPAAHAAVEEGGPPTGLDGTEMYAIDGCSGTWPLDDGEPRDSEVICPRLSMRERDAYTAENAKGSEARDDKGSD</sequence>
<organism evidence="2 3">
    <name type="scientific">Podospora australis</name>
    <dbReference type="NCBI Taxonomy" id="1536484"/>
    <lineage>
        <taxon>Eukaryota</taxon>
        <taxon>Fungi</taxon>
        <taxon>Dikarya</taxon>
        <taxon>Ascomycota</taxon>
        <taxon>Pezizomycotina</taxon>
        <taxon>Sordariomycetes</taxon>
        <taxon>Sordariomycetidae</taxon>
        <taxon>Sordariales</taxon>
        <taxon>Podosporaceae</taxon>
        <taxon>Podospora</taxon>
    </lineage>
</organism>
<feature type="region of interest" description="Disordered" evidence="1">
    <location>
        <begin position="204"/>
        <end position="277"/>
    </location>
</feature>
<accession>A0AAN6X302</accession>
<feature type="region of interest" description="Disordered" evidence="1">
    <location>
        <begin position="1"/>
        <end position="110"/>
    </location>
</feature>
<feature type="compositionally biased region" description="Low complexity" evidence="1">
    <location>
        <begin position="263"/>
        <end position="277"/>
    </location>
</feature>
<evidence type="ECO:0000256" key="1">
    <source>
        <dbReference type="SAM" id="MobiDB-lite"/>
    </source>
</evidence>